<dbReference type="SUPFAM" id="SSF55729">
    <property type="entry name" value="Acyl-CoA N-acyltransferases (Nat)"/>
    <property type="match status" value="1"/>
</dbReference>
<keyword evidence="8" id="KW-0539">Nucleus</keyword>
<dbReference type="GO" id="GO:0003682">
    <property type="term" value="F:chromatin binding"/>
    <property type="evidence" value="ECO:0007669"/>
    <property type="project" value="TreeGrafter"/>
</dbReference>
<evidence type="ECO:0000256" key="4">
    <source>
        <dbReference type="ARBA" id="ARBA00022771"/>
    </source>
</evidence>
<dbReference type="AlphaFoldDB" id="A0AAV5RJR5"/>
<dbReference type="PROSITE" id="PS51726">
    <property type="entry name" value="MYST_HAT"/>
    <property type="match status" value="1"/>
</dbReference>
<organism evidence="10 11">
    <name type="scientific">Starmerella bacillaris</name>
    <name type="common">Yeast</name>
    <name type="synonym">Candida zemplinina</name>
    <dbReference type="NCBI Taxonomy" id="1247836"/>
    <lineage>
        <taxon>Eukaryota</taxon>
        <taxon>Fungi</taxon>
        <taxon>Dikarya</taxon>
        <taxon>Ascomycota</taxon>
        <taxon>Saccharomycotina</taxon>
        <taxon>Dipodascomycetes</taxon>
        <taxon>Dipodascales</taxon>
        <taxon>Trichomonascaceae</taxon>
        <taxon>Starmerella</taxon>
    </lineage>
</organism>
<comment type="subcellular location">
    <subcellularLocation>
        <location evidence="8">Nucleus</location>
    </subcellularLocation>
</comment>
<comment type="caution">
    <text evidence="10">The sequence shown here is derived from an EMBL/GenBank/DDBJ whole genome shotgun (WGS) entry which is preliminary data.</text>
</comment>
<dbReference type="InterPro" id="IPR002717">
    <property type="entry name" value="HAT_MYST-type"/>
</dbReference>
<gene>
    <name evidence="10" type="ORF">DASB73_026560</name>
</gene>
<keyword evidence="4" id="KW-0479">Metal-binding</keyword>
<keyword evidence="11" id="KW-1185">Reference proteome</keyword>
<dbReference type="Gene3D" id="3.40.630.30">
    <property type="match status" value="1"/>
</dbReference>
<dbReference type="EMBL" id="BTGC01000008">
    <property type="protein sequence ID" value="GMM51693.1"/>
    <property type="molecule type" value="Genomic_DNA"/>
</dbReference>
<keyword evidence="5" id="KW-0862">Zinc</keyword>
<proteinExistence type="inferred from homology"/>
<dbReference type="GO" id="GO:0005634">
    <property type="term" value="C:nucleus"/>
    <property type="evidence" value="ECO:0007669"/>
    <property type="project" value="UniProtKB-SubCell"/>
</dbReference>
<evidence type="ECO:0000256" key="1">
    <source>
        <dbReference type="ARBA" id="ARBA00010107"/>
    </source>
</evidence>
<keyword evidence="6" id="KW-0007">Acetylation</keyword>
<sequence length="438" mass="49617">MNLHCATLSVDFVSNLYRMDGVSALKYNKDVHSRRIGRLNRVPEAIEPTEYIVTLKLPHFTDELKAILGDSEKPYYGAFPELETHKIDEKSSKKTQKVSKTAPKAEDRALYSYLDPTYSLPNRNSVENDANNNADPTGSKGINVHYGTKYALVSKYPSSYRVSRSNYITICPYCLSSFDTDYVAMRHYPKCMLGNPPGLEIYRNGEISIWEIDGSRATIYCKCLCLLAKLFLKSKGITETVEPFMFYVLTSRESDDSPHEFVGYFSKQKVNCTADPGTEILCMSCIVVLPFHKGRGYGQLLIDFSYLLTRTQKCIGSPERPLSADGEHAFQTFWKRAVCLAIHKQLISCRQSAANNSGDSTLNLSINDISLKTGMLIDHVIIALELLKWMNTSNNQDNKIPKLFINMKELDTFAEKYSNLSLIDPKKLVWTPRNYKTT</sequence>
<evidence type="ECO:0000256" key="7">
    <source>
        <dbReference type="PIRSR" id="PIRSR602717-51"/>
    </source>
</evidence>
<evidence type="ECO:0000256" key="6">
    <source>
        <dbReference type="ARBA" id="ARBA00022990"/>
    </source>
</evidence>
<evidence type="ECO:0000256" key="2">
    <source>
        <dbReference type="ARBA" id="ARBA00013184"/>
    </source>
</evidence>
<name>A0AAV5RJR5_STABA</name>
<dbReference type="PANTHER" id="PTHR10615:SF161">
    <property type="entry name" value="HISTONE ACETYLTRANSFERASE KAT7"/>
    <property type="match status" value="1"/>
</dbReference>
<evidence type="ECO:0000313" key="11">
    <source>
        <dbReference type="Proteomes" id="UP001362899"/>
    </source>
</evidence>
<evidence type="ECO:0000256" key="5">
    <source>
        <dbReference type="ARBA" id="ARBA00022833"/>
    </source>
</evidence>
<dbReference type="InterPro" id="IPR036388">
    <property type="entry name" value="WH-like_DNA-bd_sf"/>
</dbReference>
<reference evidence="10 11" key="1">
    <citation type="journal article" date="2023" name="Elife">
        <title>Identification of key yeast species and microbe-microbe interactions impacting larval growth of Drosophila in the wild.</title>
        <authorList>
            <person name="Mure A."/>
            <person name="Sugiura Y."/>
            <person name="Maeda R."/>
            <person name="Honda K."/>
            <person name="Sakurai N."/>
            <person name="Takahashi Y."/>
            <person name="Watada M."/>
            <person name="Katoh T."/>
            <person name="Gotoh A."/>
            <person name="Gotoh Y."/>
            <person name="Taniguchi I."/>
            <person name="Nakamura K."/>
            <person name="Hayashi T."/>
            <person name="Katayama T."/>
            <person name="Uemura T."/>
            <person name="Hattori Y."/>
        </authorList>
    </citation>
    <scope>NUCLEOTIDE SEQUENCE [LARGE SCALE GENOMIC DNA]</scope>
    <source>
        <strain evidence="10 11">SB-73</strain>
    </source>
</reference>
<dbReference type="GO" id="GO:0004402">
    <property type="term" value="F:histone acetyltransferase activity"/>
    <property type="evidence" value="ECO:0007669"/>
    <property type="project" value="InterPro"/>
</dbReference>
<keyword evidence="4" id="KW-0863">Zinc-finger</keyword>
<comment type="catalytic activity">
    <reaction evidence="8">
        <text>L-lysyl-[protein] + acetyl-CoA = N(6)-acetyl-L-lysyl-[protein] + CoA + H(+)</text>
        <dbReference type="Rhea" id="RHEA:45948"/>
        <dbReference type="Rhea" id="RHEA-COMP:9752"/>
        <dbReference type="Rhea" id="RHEA-COMP:10731"/>
        <dbReference type="ChEBI" id="CHEBI:15378"/>
        <dbReference type="ChEBI" id="CHEBI:29969"/>
        <dbReference type="ChEBI" id="CHEBI:57287"/>
        <dbReference type="ChEBI" id="CHEBI:57288"/>
        <dbReference type="ChEBI" id="CHEBI:61930"/>
        <dbReference type="EC" id="2.3.1.48"/>
    </reaction>
</comment>
<dbReference type="InterPro" id="IPR016181">
    <property type="entry name" value="Acyl_CoA_acyltransferase"/>
</dbReference>
<dbReference type="GO" id="GO:1990467">
    <property type="term" value="C:NuA3a histone acetyltransferase complex"/>
    <property type="evidence" value="ECO:0007669"/>
    <property type="project" value="TreeGrafter"/>
</dbReference>
<accession>A0AAV5RJR5</accession>
<dbReference type="GO" id="GO:0008270">
    <property type="term" value="F:zinc ion binding"/>
    <property type="evidence" value="ECO:0007669"/>
    <property type="project" value="UniProtKB-KW"/>
</dbReference>
<dbReference type="Proteomes" id="UP001362899">
    <property type="component" value="Unassembled WGS sequence"/>
</dbReference>
<evidence type="ECO:0000256" key="3">
    <source>
        <dbReference type="ARBA" id="ARBA00022679"/>
    </source>
</evidence>
<feature type="domain" description="MYST-type HAT" evidence="9">
    <location>
        <begin position="136"/>
        <end position="432"/>
    </location>
</feature>
<dbReference type="Pfam" id="PF01853">
    <property type="entry name" value="MOZ_SAS"/>
    <property type="match status" value="1"/>
</dbReference>
<dbReference type="EC" id="2.3.1.48" evidence="2 8"/>
<feature type="active site" description="Proton donor/acceptor" evidence="7">
    <location>
        <position position="319"/>
    </location>
</feature>
<evidence type="ECO:0000259" key="9">
    <source>
        <dbReference type="PROSITE" id="PS51726"/>
    </source>
</evidence>
<dbReference type="GO" id="GO:0003712">
    <property type="term" value="F:transcription coregulator activity"/>
    <property type="evidence" value="ECO:0007669"/>
    <property type="project" value="TreeGrafter"/>
</dbReference>
<dbReference type="PANTHER" id="PTHR10615">
    <property type="entry name" value="HISTONE ACETYLTRANSFERASE"/>
    <property type="match status" value="1"/>
</dbReference>
<protein>
    <recommendedName>
        <fullName evidence="2 8">Histone acetyltransferase</fullName>
        <ecNumber evidence="2 8">2.3.1.48</ecNumber>
    </recommendedName>
</protein>
<dbReference type="InterPro" id="IPR050603">
    <property type="entry name" value="MYST_HAT"/>
</dbReference>
<dbReference type="GO" id="GO:0006357">
    <property type="term" value="P:regulation of transcription by RNA polymerase II"/>
    <property type="evidence" value="ECO:0007669"/>
    <property type="project" value="TreeGrafter"/>
</dbReference>
<evidence type="ECO:0000256" key="8">
    <source>
        <dbReference type="RuleBase" id="RU361211"/>
    </source>
</evidence>
<evidence type="ECO:0000313" key="10">
    <source>
        <dbReference type="EMBL" id="GMM51693.1"/>
    </source>
</evidence>
<comment type="similarity">
    <text evidence="1 8">Belongs to the MYST (SAS/MOZ) family.</text>
</comment>
<dbReference type="Gene3D" id="1.10.10.10">
    <property type="entry name" value="Winged helix-like DNA-binding domain superfamily/Winged helix DNA-binding domain"/>
    <property type="match status" value="1"/>
</dbReference>
<keyword evidence="3" id="KW-0808">Transferase</keyword>